<dbReference type="CDD" id="cd02042">
    <property type="entry name" value="ParAB_family"/>
    <property type="match status" value="1"/>
</dbReference>
<comment type="catalytic activity">
    <reaction evidence="2">
        <text>ATP + H2O = ADP + phosphate + H(+)</text>
        <dbReference type="Rhea" id="RHEA:13065"/>
        <dbReference type="ChEBI" id="CHEBI:15377"/>
        <dbReference type="ChEBI" id="CHEBI:15378"/>
        <dbReference type="ChEBI" id="CHEBI:30616"/>
        <dbReference type="ChEBI" id="CHEBI:43474"/>
        <dbReference type="ChEBI" id="CHEBI:456216"/>
    </reaction>
</comment>
<dbReference type="InterPro" id="IPR027417">
    <property type="entry name" value="P-loop_NTPase"/>
</dbReference>
<feature type="domain" description="AAA" evidence="5">
    <location>
        <begin position="1"/>
        <end position="176"/>
    </location>
</feature>
<dbReference type="Proteomes" id="UP000190890">
    <property type="component" value="Unassembled WGS sequence"/>
</dbReference>
<dbReference type="OrthoDB" id="9791162at2"/>
<dbReference type="InterPro" id="IPR025669">
    <property type="entry name" value="AAA_dom"/>
</dbReference>
<dbReference type="Gene3D" id="3.40.50.300">
    <property type="entry name" value="P-loop containing nucleotide triphosphate hydrolases"/>
    <property type="match status" value="1"/>
</dbReference>
<dbReference type="AlphaFoldDB" id="A0A1S8TVE9"/>
<protein>
    <recommendedName>
        <fullName evidence="4">Sporulation initiation inhibitor protein Soj</fullName>
    </recommendedName>
</protein>
<comment type="similarity">
    <text evidence="1">Belongs to the ParA family.</text>
</comment>
<keyword evidence="6" id="KW-0378">Hydrolase</keyword>
<dbReference type="STRING" id="29367.CLPUN_09410"/>
<evidence type="ECO:0000256" key="2">
    <source>
        <dbReference type="ARBA" id="ARBA00049360"/>
    </source>
</evidence>
<evidence type="ECO:0000313" key="6">
    <source>
        <dbReference type="EMBL" id="OOM81757.1"/>
    </source>
</evidence>
<evidence type="ECO:0000259" key="5">
    <source>
        <dbReference type="Pfam" id="PF13614"/>
    </source>
</evidence>
<gene>
    <name evidence="6" type="primary">soj_1</name>
    <name evidence="6" type="ORF">CLPUN_09410</name>
</gene>
<dbReference type="EMBL" id="LZZM01000053">
    <property type="protein sequence ID" value="OOM81757.1"/>
    <property type="molecule type" value="Genomic_DNA"/>
</dbReference>
<comment type="subunit">
    <text evidence="3">Dimerizes in the presence of ATP but not ADP; ATP-binding is required for double-stranded (ds)DNA-binding. Interacts with DnaA.</text>
</comment>
<evidence type="ECO:0000256" key="3">
    <source>
        <dbReference type="ARBA" id="ARBA00062323"/>
    </source>
</evidence>
<comment type="caution">
    <text evidence="6">The sequence shown here is derived from an EMBL/GenBank/DDBJ whole genome shotgun (WGS) entry which is preliminary data.</text>
</comment>
<dbReference type="GO" id="GO:0016887">
    <property type="term" value="F:ATP hydrolysis activity"/>
    <property type="evidence" value="ECO:0007669"/>
    <property type="project" value="RHEA"/>
</dbReference>
<reference evidence="6 7" key="1">
    <citation type="submission" date="2016-05" db="EMBL/GenBank/DDBJ databases">
        <title>Microbial solvent formation.</title>
        <authorList>
            <person name="Poehlein A."/>
            <person name="Montoya Solano J.D."/>
            <person name="Flitsch S."/>
            <person name="Krabben P."/>
            <person name="Duerre P."/>
            <person name="Daniel R."/>
        </authorList>
    </citation>
    <scope>NUCLEOTIDE SEQUENCE [LARGE SCALE GENOMIC DNA]</scope>
    <source>
        <strain evidence="6 7">DSM 2619</strain>
    </source>
</reference>
<dbReference type="PIRSF" id="PIRSF009320">
    <property type="entry name" value="Nuc_binding_HP_1000"/>
    <property type="match status" value="1"/>
</dbReference>
<evidence type="ECO:0000256" key="1">
    <source>
        <dbReference type="ARBA" id="ARBA00006976"/>
    </source>
</evidence>
<proteinExistence type="inferred from homology"/>
<evidence type="ECO:0000313" key="7">
    <source>
        <dbReference type="Proteomes" id="UP000190890"/>
    </source>
</evidence>
<accession>A0A1S8TVE9</accession>
<dbReference type="Pfam" id="PF13614">
    <property type="entry name" value="AAA_31"/>
    <property type="match status" value="1"/>
</dbReference>
<dbReference type="InterPro" id="IPR050678">
    <property type="entry name" value="DNA_Partitioning_ATPase"/>
</dbReference>
<sequence>MKVISFLNIKGGVAKTTSCVNVAAELGKQGHKVLIMDLDPQSNSTKYLNMYNPSTKGTYELLTGEDIKIQGTIYENLWIVPANINLIMSEAEILADTKKARETRLKKWLNSKNEDSFEYILIDCPPSLGMLSINALAASDYVIVPLKIDKFALDGFEYLMSSIQGVKEEFNDKLKMLGILITMDRATTINREIKQELRDELGDMVFKQSIRDNVAVIKSTFNTTPVIYFNAKANASKDYKSFVEEMKQCLI</sequence>
<evidence type="ECO:0000256" key="4">
    <source>
        <dbReference type="ARBA" id="ARBA00071824"/>
    </source>
</evidence>
<keyword evidence="7" id="KW-1185">Reference proteome</keyword>
<name>A0A1S8TVE9_9CLOT</name>
<dbReference type="FunFam" id="3.40.50.300:FF:000285">
    <property type="entry name" value="Sporulation initiation inhibitor Soj"/>
    <property type="match status" value="1"/>
</dbReference>
<dbReference type="PANTHER" id="PTHR13696:SF99">
    <property type="entry name" value="COBYRINIC ACID AC-DIAMIDE SYNTHASE"/>
    <property type="match status" value="1"/>
</dbReference>
<dbReference type="SUPFAM" id="SSF52540">
    <property type="entry name" value="P-loop containing nucleoside triphosphate hydrolases"/>
    <property type="match status" value="1"/>
</dbReference>
<organism evidence="6 7">
    <name type="scientific">Clostridium puniceum</name>
    <dbReference type="NCBI Taxonomy" id="29367"/>
    <lineage>
        <taxon>Bacteria</taxon>
        <taxon>Bacillati</taxon>
        <taxon>Bacillota</taxon>
        <taxon>Clostridia</taxon>
        <taxon>Eubacteriales</taxon>
        <taxon>Clostridiaceae</taxon>
        <taxon>Clostridium</taxon>
    </lineage>
</organism>
<dbReference type="PANTHER" id="PTHR13696">
    <property type="entry name" value="P-LOOP CONTAINING NUCLEOSIDE TRIPHOSPHATE HYDROLASE"/>
    <property type="match status" value="1"/>
</dbReference>
<dbReference type="RefSeq" id="WP_077846199.1">
    <property type="nucleotide sequence ID" value="NZ_LZZM01000053.1"/>
</dbReference>